<keyword evidence="5 15" id="KW-0945">Host-virus interaction</keyword>
<dbReference type="GO" id="GO:0075732">
    <property type="term" value="P:viral penetration into host nucleus"/>
    <property type="evidence" value="ECO:0007669"/>
    <property type="project" value="UniProtKB-KW"/>
</dbReference>
<evidence type="ECO:0000256" key="15">
    <source>
        <dbReference type="HAMAP-Rule" id="MF_04003"/>
    </source>
</evidence>
<dbReference type="GO" id="GO:0019028">
    <property type="term" value="C:viral capsid"/>
    <property type="evidence" value="ECO:0007669"/>
    <property type="project" value="UniProtKB-UniRule"/>
</dbReference>
<keyword evidence="3 15" id="KW-0167">Capsid protein</keyword>
<evidence type="ECO:0000256" key="7">
    <source>
        <dbReference type="ARBA" id="ARBA00022844"/>
    </source>
</evidence>
<keyword evidence="10" id="KW-1039">Host endosome</keyword>
<evidence type="ECO:0000256" key="5">
    <source>
        <dbReference type="ARBA" id="ARBA00022581"/>
    </source>
</evidence>
<evidence type="ECO:0000256" key="11">
    <source>
        <dbReference type="ARBA" id="ARBA00023120"/>
    </source>
</evidence>
<keyword evidence="4 15" id="KW-1048">Host nucleus</keyword>
<comment type="similarity">
    <text evidence="15">Belongs to the papillomaviridae L2 protein family.</text>
</comment>
<evidence type="ECO:0000256" key="9">
    <source>
        <dbReference type="ARBA" id="ARBA00022952"/>
    </source>
</evidence>
<comment type="function">
    <text evidence="15">Minor protein of the capsid that localizes along the inner surface of the virion, within the central cavities beneath the L1 pentamers. Plays a role in capsid stabilization through interaction with the major capsid protein L1. Once the virion enters the host cell, L2 escorts the genomic DNA into the nucleus by promoting escape from the endosomal compartments and traffic through the host Golgi network. Mechanistically, the C-terminus of L2 possesses a cell-penetrating peptide that protudes from the host endosome, interacts with host cytoplasmic retromer cargo and thereby mediates the capsid delivery to the host trans-Golgi network. Plays a role through its interaction with host dynein in the intracellular microtubule-dependent transport of viral capsid toward the nucleus. Mediates the viral genome import into the nucleus through binding to host importins. Once within the nucleus, L2 localizes viral genomes to host PML bodies in order to activate early gene expression for establishment of infection. Later on, promotes late gene expression by interacting with the viral E2 protein and by inhibiting its transcriptional activation functions. During virion assembly, encapsidates the genome by direct interaction with the viral DNA.</text>
</comment>
<dbReference type="InterPro" id="IPR000784">
    <property type="entry name" value="Late_L2"/>
</dbReference>
<keyword evidence="1 15" id="KW-1163">Viral penetration into host nucleus</keyword>
<keyword evidence="2 15" id="KW-0597">Phosphoprotein</keyword>
<gene>
    <name evidence="15 16" type="primary">L2</name>
</gene>
<keyword evidence="12 15" id="KW-0238">DNA-binding</keyword>
<keyword evidence="8 15" id="KW-0426">Late protein</keyword>
<dbReference type="GO" id="GO:0005198">
    <property type="term" value="F:structural molecule activity"/>
    <property type="evidence" value="ECO:0007669"/>
    <property type="project" value="UniProtKB-UniRule"/>
</dbReference>
<protein>
    <recommendedName>
        <fullName evidence="15">Minor capsid protein L2</fullName>
    </recommendedName>
</protein>
<evidence type="ECO:0000256" key="10">
    <source>
        <dbReference type="ARBA" id="ARBA00023046"/>
    </source>
</evidence>
<dbReference type="GO" id="GO:0046718">
    <property type="term" value="P:symbiont entry into host cell"/>
    <property type="evidence" value="ECO:0007669"/>
    <property type="project" value="UniProtKB-KW"/>
</dbReference>
<dbReference type="HAMAP" id="MF_04003">
    <property type="entry name" value="PPV_L2"/>
    <property type="match status" value="1"/>
</dbReference>
<reference evidence="16" key="1">
    <citation type="submission" date="2019-10" db="EMBL/GenBank/DDBJ databases">
        <title>The Characterization of Two Novel Neotropical Primate Papillomaviruses Support the Ancient Intrahost Viral Diversity Model.</title>
        <authorList>
            <person name="D'arc M."/>
            <person name="Moreira F.R.R."/>
            <person name="Dias C.A."/>
            <person name="Souza A.R."/>
            <person name="Soares M.A."/>
            <person name="Tavares M."/>
            <person name="Santos A.F.A."/>
        </authorList>
    </citation>
    <scope>NUCLEOTIDE SEQUENCE</scope>
</reference>
<keyword evidence="14 15" id="KW-1160">Virus entry into host cell</keyword>
<comment type="caution">
    <text evidence="15">Lacks conserved residue(s) required for the propagation of feature annotation.</text>
</comment>
<dbReference type="Pfam" id="PF00513">
    <property type="entry name" value="Late_protein_L2"/>
    <property type="match status" value="1"/>
</dbReference>
<evidence type="ECO:0000256" key="2">
    <source>
        <dbReference type="ARBA" id="ARBA00022553"/>
    </source>
</evidence>
<proteinExistence type="inferred from homology"/>
<evidence type="ECO:0000256" key="12">
    <source>
        <dbReference type="ARBA" id="ARBA00023125"/>
    </source>
</evidence>
<evidence type="ECO:0000256" key="8">
    <source>
        <dbReference type="ARBA" id="ARBA00022921"/>
    </source>
</evidence>
<keyword evidence="7 15" id="KW-0946">Virion</keyword>
<keyword evidence="11 15" id="KW-1176">Cytoplasmic inwards viral transport</keyword>
<accession>A0A6C0T9L1</accession>
<name>A0A6C0T9L1_9PAPI</name>
<comment type="subunit">
    <text evidence="15">Interacts with major capsid protein L1. Interacts with E2; this interaction inhibits E2 transcriptional activity but not the DNA replication function E2. Interacts with host HSPA8; this interaction is required for L2 nuclear translocation. Interacts with host importins KPNB2 and KPNB3. Forms a complex with importin alpha2-beta1 heterodimers via interaction with the importin alpha2 adapter. Interacts with host DYNLT1; this interaction is essential for virus intracellular transport during entry. Interacts (via C-terminus) with host retromer subunits VPS35 AND VPS29.</text>
</comment>
<evidence type="ECO:0000313" key="16">
    <source>
        <dbReference type="EMBL" id="QIA98998.1"/>
    </source>
</evidence>
<comment type="subcellular location">
    <subcellularLocation>
        <location evidence="15">Virion</location>
    </subcellularLocation>
    <subcellularLocation>
        <location evidence="15">Host nucleus</location>
    </subcellularLocation>
</comment>
<keyword evidence="9 15" id="KW-1177">Microtubular inwards viral transport</keyword>
<dbReference type="GO" id="GO:0042025">
    <property type="term" value="C:host cell nucleus"/>
    <property type="evidence" value="ECO:0007669"/>
    <property type="project" value="UniProtKB-SubCell"/>
</dbReference>
<dbReference type="EMBL" id="MN535764">
    <property type="protein sequence ID" value="QIA98998.1"/>
    <property type="molecule type" value="Genomic_DNA"/>
</dbReference>
<keyword evidence="6" id="KW-1040">Host Golgi apparatus</keyword>
<evidence type="ECO:0000256" key="3">
    <source>
        <dbReference type="ARBA" id="ARBA00022561"/>
    </source>
</evidence>
<sequence length="530" mass="56768">MSAAKRVKRASAEDLYKTCATGDCPTDVKNKIEGTTLADTLLKIFSSIIYLGGLGIGTGRGSGGSTGYRPVNPRGDFISGSGSRAAGTVTGSGSVLRPTIPISSLGPTDIIPIDVISPETSAIVPLSEGGGGTISIDVSAPEVNIDIVDPAVITPSDPISDVIGTGGHPSTASTASSDVAIIDVTPAPPTQTRIAYTDSSTTPHSVTILSSINNIPEQSNFNVFVDTNFAGENVGLLEEIELDPINSTQQFEISEPAPKTSTPKELINRAVSRARDLYNRRVSQVRTRNTNFLAQPSRAVVFEFENPAFDEEVTLQFQQGLEEIAAAPDPDFQDVISLSRPRYSETSEGRVRVSRLGKKGTIRTRAGTQIGQHVHYFFDISTIDTADTIELRTLGEHSGDVSIVDAPAESSFIDPVSFHEPPFADEDLIDELEEDFSESHLLLSISDDLGDTYTIPTLPPGVVRIAVTDVGNGLFVSTPEAYTPKDIFIPSIPFIPETPLITIDVTSGSNDYYLHPSLIRKRKRKFSSVF</sequence>
<evidence type="ECO:0000256" key="4">
    <source>
        <dbReference type="ARBA" id="ARBA00022562"/>
    </source>
</evidence>
<dbReference type="GO" id="GO:0075521">
    <property type="term" value="P:microtubule-dependent intracellular transport of viral material towards nucleus"/>
    <property type="evidence" value="ECO:0007669"/>
    <property type="project" value="UniProtKB-UniRule"/>
</dbReference>
<evidence type="ECO:0000256" key="1">
    <source>
        <dbReference type="ARBA" id="ARBA00022524"/>
    </source>
</evidence>
<comment type="PTM">
    <text evidence="15">Highly phosphorylated.</text>
</comment>
<evidence type="ECO:0000256" key="13">
    <source>
        <dbReference type="ARBA" id="ARBA00023157"/>
    </source>
</evidence>
<dbReference type="GO" id="GO:0043657">
    <property type="term" value="C:host cell"/>
    <property type="evidence" value="ECO:0007669"/>
    <property type="project" value="GOC"/>
</dbReference>
<evidence type="ECO:0000256" key="14">
    <source>
        <dbReference type="ARBA" id="ARBA00023296"/>
    </source>
</evidence>
<dbReference type="GO" id="GO:0003677">
    <property type="term" value="F:DNA binding"/>
    <property type="evidence" value="ECO:0007669"/>
    <property type="project" value="UniProtKB-UniRule"/>
</dbReference>
<evidence type="ECO:0000256" key="6">
    <source>
        <dbReference type="ARBA" id="ARBA00022812"/>
    </source>
</evidence>
<keyword evidence="13" id="KW-1015">Disulfide bond</keyword>
<dbReference type="Proteomes" id="UP001231605">
    <property type="component" value="Segment"/>
</dbReference>
<organism evidence="16">
    <name type="scientific">Callithrix penicillata papillomavirus type 2</name>
    <dbReference type="NCBI Taxonomy" id="2704504"/>
    <lineage>
        <taxon>Viruses</taxon>
        <taxon>Monodnaviria</taxon>
        <taxon>Shotokuvirae</taxon>
        <taxon>Cossaviricota</taxon>
        <taxon>Papovaviricetes</taxon>
        <taxon>Zurhausenvirales</taxon>
        <taxon>Papillomaviridae</taxon>
        <taxon>primate papillomaviruses</taxon>
    </lineage>
</organism>